<dbReference type="SUPFAM" id="SSF50985">
    <property type="entry name" value="RCC1/BLIP-II"/>
    <property type="match status" value="1"/>
</dbReference>
<reference evidence="3 4" key="1">
    <citation type="journal article" date="2013" name="Curr. Biol.">
        <title>The Genome of the Foraminiferan Reticulomyxa filosa.</title>
        <authorList>
            <person name="Glockner G."/>
            <person name="Hulsmann N."/>
            <person name="Schleicher M."/>
            <person name="Noegel A.A."/>
            <person name="Eichinger L."/>
            <person name="Gallinger C."/>
            <person name="Pawlowski J."/>
            <person name="Sierra R."/>
            <person name="Euteneuer U."/>
            <person name="Pillet L."/>
            <person name="Moustafa A."/>
            <person name="Platzer M."/>
            <person name="Groth M."/>
            <person name="Szafranski K."/>
            <person name="Schliwa M."/>
        </authorList>
    </citation>
    <scope>NUCLEOTIDE SEQUENCE [LARGE SCALE GENOMIC DNA]</scope>
</reference>
<evidence type="ECO:0000313" key="4">
    <source>
        <dbReference type="Proteomes" id="UP000023152"/>
    </source>
</evidence>
<dbReference type="Pfam" id="PF00415">
    <property type="entry name" value="RCC1"/>
    <property type="match status" value="1"/>
</dbReference>
<name>X6N6A2_RETFI</name>
<dbReference type="InterPro" id="IPR051553">
    <property type="entry name" value="Ran_GTPase-activating"/>
</dbReference>
<gene>
    <name evidence="3" type="ORF">RFI_15915</name>
</gene>
<keyword evidence="4" id="KW-1185">Reference proteome</keyword>
<feature type="repeat" description="RCC1" evidence="1">
    <location>
        <begin position="79"/>
        <end position="131"/>
    </location>
</feature>
<dbReference type="EMBL" id="ASPP01011776">
    <property type="protein sequence ID" value="ETO21289.1"/>
    <property type="molecule type" value="Genomic_DNA"/>
</dbReference>
<evidence type="ECO:0000313" key="3">
    <source>
        <dbReference type="EMBL" id="ETO21289.1"/>
    </source>
</evidence>
<dbReference type="AlphaFoldDB" id="X6N6A2"/>
<comment type="caution">
    <text evidence="3">The sequence shown here is derived from an EMBL/GenBank/DDBJ whole genome shotgun (WGS) entry which is preliminary data.</text>
</comment>
<evidence type="ECO:0000256" key="2">
    <source>
        <dbReference type="SAM" id="Phobius"/>
    </source>
</evidence>
<dbReference type="PANTHER" id="PTHR45982">
    <property type="entry name" value="REGULATOR OF CHROMOSOME CONDENSATION"/>
    <property type="match status" value="1"/>
</dbReference>
<dbReference type="OrthoDB" id="5370059at2759"/>
<dbReference type="InterPro" id="IPR000408">
    <property type="entry name" value="Reg_chr_condens"/>
</dbReference>
<dbReference type="Gene3D" id="2.130.10.30">
    <property type="entry name" value="Regulator of chromosome condensation 1/beta-lactamase-inhibitor protein II"/>
    <property type="match status" value="1"/>
</dbReference>
<feature type="transmembrane region" description="Helical" evidence="2">
    <location>
        <begin position="12"/>
        <end position="33"/>
    </location>
</feature>
<protein>
    <submittedName>
        <fullName evidence="3">Uncharacterized protein</fullName>
    </submittedName>
</protein>
<dbReference type="PROSITE" id="PS50012">
    <property type="entry name" value="RCC1_3"/>
    <property type="match status" value="1"/>
</dbReference>
<organism evidence="3 4">
    <name type="scientific">Reticulomyxa filosa</name>
    <dbReference type="NCBI Taxonomy" id="46433"/>
    <lineage>
        <taxon>Eukaryota</taxon>
        <taxon>Sar</taxon>
        <taxon>Rhizaria</taxon>
        <taxon>Retaria</taxon>
        <taxon>Foraminifera</taxon>
        <taxon>Monothalamids</taxon>
        <taxon>Reticulomyxidae</taxon>
        <taxon>Reticulomyxa</taxon>
    </lineage>
</organism>
<accession>X6N6A2</accession>
<evidence type="ECO:0000256" key="1">
    <source>
        <dbReference type="PROSITE-ProRule" id="PRU00235"/>
    </source>
</evidence>
<keyword evidence="2" id="KW-1133">Transmembrane helix</keyword>
<keyword evidence="2" id="KW-0472">Membrane</keyword>
<dbReference type="InterPro" id="IPR009091">
    <property type="entry name" value="RCC1/BLIP-II"/>
</dbReference>
<dbReference type="PANTHER" id="PTHR45982:SF4">
    <property type="entry name" value="PHR DOMAIN-CONTAINING PROTEIN"/>
    <property type="match status" value="1"/>
</dbReference>
<keyword evidence="2" id="KW-0812">Transmembrane</keyword>
<sequence>MYGRLDRMIMDSVAMAMFVFTGTLFLFFFSVYLPNYACSTKVNSTLDIPKQIPFFHDNNIKVQQISAGLYHNAVLSSNGEIYTWGCGKFGQIGNGFTADALEPVHINAQFGEDKFVTVKCGSFHTVALTSSGCVYCWGKNNRLQCLKALSDIILTPRSIIHDIDIALHHHQKKSNTVVADIFAGTFCMSFYLKV</sequence>
<dbReference type="Proteomes" id="UP000023152">
    <property type="component" value="Unassembled WGS sequence"/>
</dbReference>
<proteinExistence type="predicted"/>